<accession>J3L1F8</accession>
<evidence type="ECO:0000256" key="2">
    <source>
        <dbReference type="ARBA" id="ARBA00022737"/>
    </source>
</evidence>
<dbReference type="PANTHER" id="PTHR47939">
    <property type="entry name" value="MEMBRANE-ASSOCIATED SALT-INDUCIBLE PROTEIN-LIKE"/>
    <property type="match status" value="1"/>
</dbReference>
<dbReference type="InterPro" id="IPR011990">
    <property type="entry name" value="TPR-like_helical_dom_sf"/>
</dbReference>
<evidence type="ECO:0000256" key="4">
    <source>
        <dbReference type="PROSITE-ProRule" id="PRU00708"/>
    </source>
</evidence>
<dbReference type="Pfam" id="PF01535">
    <property type="entry name" value="PPR"/>
    <property type="match status" value="3"/>
</dbReference>
<name>J3L1F8_ORYBR</name>
<evidence type="ECO:0000256" key="3">
    <source>
        <dbReference type="ARBA" id="ARBA00022946"/>
    </source>
</evidence>
<dbReference type="PROSITE" id="PS51375">
    <property type="entry name" value="PPR"/>
    <property type="match status" value="3"/>
</dbReference>
<dbReference type="AlphaFoldDB" id="J3L1F8"/>
<keyword evidence="3" id="KW-0809">Transit peptide</keyword>
<comment type="similarity">
    <text evidence="1">Belongs to the PPR family. P subfamily.</text>
</comment>
<dbReference type="HOGENOM" id="CLU_038875_0_0_1"/>
<feature type="repeat" description="PPR" evidence="4">
    <location>
        <begin position="267"/>
        <end position="298"/>
    </location>
</feature>
<organism evidence="6">
    <name type="scientific">Oryza brachyantha</name>
    <name type="common">malo sina</name>
    <dbReference type="NCBI Taxonomy" id="4533"/>
    <lineage>
        <taxon>Eukaryota</taxon>
        <taxon>Viridiplantae</taxon>
        <taxon>Streptophyta</taxon>
        <taxon>Embryophyta</taxon>
        <taxon>Tracheophyta</taxon>
        <taxon>Spermatophyta</taxon>
        <taxon>Magnoliopsida</taxon>
        <taxon>Liliopsida</taxon>
        <taxon>Poales</taxon>
        <taxon>Poaceae</taxon>
        <taxon>BOP clade</taxon>
        <taxon>Oryzoideae</taxon>
        <taxon>Oryzeae</taxon>
        <taxon>Oryzinae</taxon>
        <taxon>Oryza</taxon>
    </lineage>
</organism>
<dbReference type="EnsemblPlants" id="OB01G30640.1">
    <property type="protein sequence ID" value="OB01G30640.1"/>
    <property type="gene ID" value="OB01G30640"/>
</dbReference>
<feature type="repeat" description="PPR" evidence="4">
    <location>
        <begin position="152"/>
        <end position="187"/>
    </location>
</feature>
<evidence type="ECO:0000256" key="1">
    <source>
        <dbReference type="ARBA" id="ARBA00007626"/>
    </source>
</evidence>
<dbReference type="InterPro" id="IPR050667">
    <property type="entry name" value="PPR-containing_protein"/>
</dbReference>
<feature type="repeat" description="PPR" evidence="4">
    <location>
        <begin position="224"/>
        <end position="258"/>
    </location>
</feature>
<reference evidence="6" key="2">
    <citation type="submission" date="2013-04" db="UniProtKB">
        <authorList>
            <consortium name="EnsemblPlants"/>
        </authorList>
    </citation>
    <scope>IDENTIFICATION</scope>
</reference>
<dbReference type="OMA" id="IRITYKA"/>
<dbReference type="Gramene" id="OB01G30640.1">
    <property type="protein sequence ID" value="OB01G30640.1"/>
    <property type="gene ID" value="OB01G30640"/>
</dbReference>
<keyword evidence="2" id="KW-0677">Repeat</keyword>
<dbReference type="Proteomes" id="UP000006038">
    <property type="component" value="Chromosome 1"/>
</dbReference>
<feature type="region of interest" description="Disordered" evidence="5">
    <location>
        <begin position="346"/>
        <end position="374"/>
    </location>
</feature>
<dbReference type="NCBIfam" id="TIGR00756">
    <property type="entry name" value="PPR"/>
    <property type="match status" value="3"/>
</dbReference>
<reference evidence="6" key="1">
    <citation type="journal article" date="2013" name="Nat. Commun.">
        <title>Whole-genome sequencing of Oryza brachyantha reveals mechanisms underlying Oryza genome evolution.</title>
        <authorList>
            <person name="Chen J."/>
            <person name="Huang Q."/>
            <person name="Gao D."/>
            <person name="Wang J."/>
            <person name="Lang Y."/>
            <person name="Liu T."/>
            <person name="Li B."/>
            <person name="Bai Z."/>
            <person name="Luis Goicoechea J."/>
            <person name="Liang C."/>
            <person name="Chen C."/>
            <person name="Zhang W."/>
            <person name="Sun S."/>
            <person name="Liao Y."/>
            <person name="Zhang X."/>
            <person name="Yang L."/>
            <person name="Song C."/>
            <person name="Wang M."/>
            <person name="Shi J."/>
            <person name="Liu G."/>
            <person name="Liu J."/>
            <person name="Zhou H."/>
            <person name="Zhou W."/>
            <person name="Yu Q."/>
            <person name="An N."/>
            <person name="Chen Y."/>
            <person name="Cai Q."/>
            <person name="Wang B."/>
            <person name="Liu B."/>
            <person name="Min J."/>
            <person name="Huang Y."/>
            <person name="Wu H."/>
            <person name="Li Z."/>
            <person name="Zhang Y."/>
            <person name="Yin Y."/>
            <person name="Song W."/>
            <person name="Jiang J."/>
            <person name="Jackson S.A."/>
            <person name="Wing R.A."/>
            <person name="Wang J."/>
            <person name="Chen M."/>
        </authorList>
    </citation>
    <scope>NUCLEOTIDE SEQUENCE [LARGE SCALE GENOMIC DNA]</scope>
    <source>
        <strain evidence="6">cv. IRGC 101232</strain>
    </source>
</reference>
<dbReference type="PANTHER" id="PTHR47939:SF1">
    <property type="entry name" value="OS04G0684500 PROTEIN"/>
    <property type="match status" value="1"/>
</dbReference>
<sequence length="374" mass="40753">MAAAVLSAPGRLLMCTVTRPAGPTELPVSFDHLRSLARAGRLTDIDAVLAPHVTSHSVAAISTLSWLGLPDRASALLGTLPSPTAAHLNALLAPLLRHRHRRLVGLVPSLLEANPSVPRDAATETIHAKALCIASGAESAIHLLQRESPPPSIQVFTSIINSYYKQRQPHRAEQLWSQMVDDRGIIPDVVAHNIRITYKATSGTVEEVKELIRAMREDARLRPDIGSYNGLMRAMARHGRVDEMLEVYRSLEKGSAAAAGADKLAPDYATYTCVVAALCKPGRWSEAVDVLYEAMKRSQAADLGTVRTLVRGLRDAGKRRAARRVVVGLRKKFPARFDGPWKELEELAGLPGKEQDNDVERDDDEQAAPTTMSE</sequence>
<evidence type="ECO:0000313" key="7">
    <source>
        <dbReference type="Proteomes" id="UP000006038"/>
    </source>
</evidence>
<protein>
    <recommendedName>
        <fullName evidence="8">Pentacotripeptide-repeat region of PRORP domain-containing protein</fullName>
    </recommendedName>
</protein>
<keyword evidence="7" id="KW-1185">Reference proteome</keyword>
<evidence type="ECO:0008006" key="8">
    <source>
        <dbReference type="Google" id="ProtNLM"/>
    </source>
</evidence>
<evidence type="ECO:0000313" key="6">
    <source>
        <dbReference type="EnsemblPlants" id="OB01G30640.1"/>
    </source>
</evidence>
<dbReference type="eggNOG" id="KOG4197">
    <property type="taxonomic scope" value="Eukaryota"/>
</dbReference>
<dbReference type="Gene3D" id="1.25.40.10">
    <property type="entry name" value="Tetratricopeptide repeat domain"/>
    <property type="match status" value="2"/>
</dbReference>
<dbReference type="InterPro" id="IPR002885">
    <property type="entry name" value="PPR_rpt"/>
</dbReference>
<evidence type="ECO:0000256" key="5">
    <source>
        <dbReference type="SAM" id="MobiDB-lite"/>
    </source>
</evidence>
<proteinExistence type="inferred from homology"/>